<keyword evidence="4" id="KW-1185">Reference proteome</keyword>
<feature type="domain" description="Flavin reductase like" evidence="2">
    <location>
        <begin position="10"/>
        <end position="150"/>
    </location>
</feature>
<keyword evidence="1" id="KW-0560">Oxidoreductase</keyword>
<dbReference type="Proteomes" id="UP000252100">
    <property type="component" value="Chromosome"/>
</dbReference>
<dbReference type="InterPro" id="IPR012349">
    <property type="entry name" value="Split_barrel_FMN-bd"/>
</dbReference>
<dbReference type="PANTHER" id="PTHR30466">
    <property type="entry name" value="FLAVIN REDUCTASE"/>
    <property type="match status" value="1"/>
</dbReference>
<dbReference type="Gene3D" id="2.30.110.10">
    <property type="entry name" value="Electron Transport, Fmn-binding Protein, Chain A"/>
    <property type="match status" value="1"/>
</dbReference>
<dbReference type="SUPFAM" id="SSF50475">
    <property type="entry name" value="FMN-binding split barrel"/>
    <property type="match status" value="1"/>
</dbReference>
<dbReference type="GO" id="GO:0010181">
    <property type="term" value="F:FMN binding"/>
    <property type="evidence" value="ECO:0007669"/>
    <property type="project" value="InterPro"/>
</dbReference>
<dbReference type="InterPro" id="IPR002563">
    <property type="entry name" value="Flavin_Rdtase-like_dom"/>
</dbReference>
<dbReference type="SMART" id="SM00903">
    <property type="entry name" value="Flavin_Reduct"/>
    <property type="match status" value="1"/>
</dbReference>
<dbReference type="OrthoDB" id="9792858at2"/>
<dbReference type="Pfam" id="PF01613">
    <property type="entry name" value="Flavin_Reduct"/>
    <property type="match status" value="1"/>
</dbReference>
<dbReference type="GO" id="GO:0042602">
    <property type="term" value="F:riboflavin reductase (NADPH) activity"/>
    <property type="evidence" value="ECO:0007669"/>
    <property type="project" value="TreeGrafter"/>
</dbReference>
<accession>A0A345C1X8</accession>
<name>A0A345C1X8_9BACI</name>
<organism evidence="3 4">
    <name type="scientific">Salicibibacter kimchii</name>
    <dbReference type="NCBI Taxonomy" id="2099786"/>
    <lineage>
        <taxon>Bacteria</taxon>
        <taxon>Bacillati</taxon>
        <taxon>Bacillota</taxon>
        <taxon>Bacilli</taxon>
        <taxon>Bacillales</taxon>
        <taxon>Bacillaceae</taxon>
        <taxon>Salicibibacter</taxon>
    </lineage>
</organism>
<dbReference type="PANTHER" id="PTHR30466:SF1">
    <property type="entry name" value="FMN REDUCTASE (NADH) RUTF"/>
    <property type="match status" value="1"/>
</dbReference>
<reference evidence="3 4" key="1">
    <citation type="journal article" date="2018" name="J. Microbiol.">
        <title>Salicibibacter kimchii gen. nov., sp. nov., a moderately halophilic and alkalitolerant bacterium in the family Bacillaceae, isolated from kimchi.</title>
        <authorList>
            <person name="Jang J.Y."/>
            <person name="Oh Y.J."/>
            <person name="Lim S.K."/>
            <person name="Park H.K."/>
            <person name="Lee C."/>
            <person name="Kim J.Y."/>
            <person name="Lee M.A."/>
            <person name="Choi H.J."/>
        </authorList>
    </citation>
    <scope>NUCLEOTIDE SEQUENCE [LARGE SCALE GENOMIC DNA]</scope>
    <source>
        <strain evidence="3 4">NKC1-1</strain>
    </source>
</reference>
<dbReference type="RefSeq" id="WP_114374815.1">
    <property type="nucleotide sequence ID" value="NZ_CP031092.1"/>
</dbReference>
<evidence type="ECO:0000313" key="4">
    <source>
        <dbReference type="Proteomes" id="UP000252100"/>
    </source>
</evidence>
<gene>
    <name evidence="3" type="ORF">DT065_15180</name>
</gene>
<evidence type="ECO:0000256" key="1">
    <source>
        <dbReference type="ARBA" id="ARBA00023002"/>
    </source>
</evidence>
<proteinExistence type="predicted"/>
<sequence length="160" mass="17671">MDGREFRFAMGNFSTGVTVITTEVDGEVSGMTANAFMSLSMDPELVVISVDEKAQMMEKIKESGKYAVNILSAKQQDLSMNFAGQNKLDKDIPFERLSGVPVIEGCLAQVSCEVTGSHVEGDHTLFIGRVNDVHLEENEPLIFFKGKYRSLSPIEEMVRS</sequence>
<dbReference type="InterPro" id="IPR050268">
    <property type="entry name" value="NADH-dep_flavin_reductase"/>
</dbReference>
<dbReference type="EMBL" id="CP031092">
    <property type="protein sequence ID" value="AXF57209.1"/>
    <property type="molecule type" value="Genomic_DNA"/>
</dbReference>
<dbReference type="AlphaFoldDB" id="A0A345C1X8"/>
<dbReference type="KEGG" id="rue:DT065_15180"/>
<protein>
    <submittedName>
        <fullName evidence="3">Flavin reductase</fullName>
    </submittedName>
</protein>
<evidence type="ECO:0000313" key="3">
    <source>
        <dbReference type="EMBL" id="AXF57209.1"/>
    </source>
</evidence>
<evidence type="ECO:0000259" key="2">
    <source>
        <dbReference type="SMART" id="SM00903"/>
    </source>
</evidence>